<feature type="compositionally biased region" description="Polar residues" evidence="1">
    <location>
        <begin position="32"/>
        <end position="41"/>
    </location>
</feature>
<accession>A0A934SSG8</accession>
<evidence type="ECO:0000313" key="4">
    <source>
        <dbReference type="Proteomes" id="UP000622890"/>
    </source>
</evidence>
<dbReference type="PROSITE" id="PS51257">
    <property type="entry name" value="PROKAR_LIPOPROTEIN"/>
    <property type="match status" value="1"/>
</dbReference>
<sequence length="167" mass="17232">MKLISQKASSLIAILLTATALAGCAATQQQTRETPSQSGITQEEHQAHHPQGVAAQPSATPEQGAAGGQGGMMGGGQGGMMGGGQGGMMGGGQGGMMGGGQGGMMGGGQGGMMGQGSQMDMKSMCDLHEKMKNATPQDRSAMMNQYMKNMTPEMRQRHFEMMEQQCK</sequence>
<gene>
    <name evidence="3" type="ORF">JJB74_08525</name>
</gene>
<name>A0A934SSG8_9BURK</name>
<dbReference type="Proteomes" id="UP000622890">
    <property type="component" value="Unassembled WGS sequence"/>
</dbReference>
<dbReference type="EMBL" id="JAEPBG010000003">
    <property type="protein sequence ID" value="MBK4734645.1"/>
    <property type="molecule type" value="Genomic_DNA"/>
</dbReference>
<evidence type="ECO:0000256" key="2">
    <source>
        <dbReference type="SAM" id="SignalP"/>
    </source>
</evidence>
<evidence type="ECO:0000313" key="3">
    <source>
        <dbReference type="EMBL" id="MBK4734645.1"/>
    </source>
</evidence>
<feature type="chain" id="PRO_5037312407" evidence="2">
    <location>
        <begin position="23"/>
        <end position="167"/>
    </location>
</feature>
<feature type="compositionally biased region" description="Gly residues" evidence="1">
    <location>
        <begin position="65"/>
        <end position="95"/>
    </location>
</feature>
<keyword evidence="2" id="KW-0732">Signal</keyword>
<protein>
    <submittedName>
        <fullName evidence="3">Uncharacterized protein</fullName>
    </submittedName>
</protein>
<evidence type="ECO:0000256" key="1">
    <source>
        <dbReference type="SAM" id="MobiDB-lite"/>
    </source>
</evidence>
<dbReference type="RefSeq" id="WP_200591432.1">
    <property type="nucleotide sequence ID" value="NZ_JAEPBG010000003.1"/>
</dbReference>
<feature type="signal peptide" evidence="2">
    <location>
        <begin position="1"/>
        <end position="22"/>
    </location>
</feature>
<dbReference type="AlphaFoldDB" id="A0A934SSG8"/>
<feature type="region of interest" description="Disordered" evidence="1">
    <location>
        <begin position="29"/>
        <end position="95"/>
    </location>
</feature>
<organism evidence="3 4">
    <name type="scientific">Noviherbaspirillum pedocola</name>
    <dbReference type="NCBI Taxonomy" id="2801341"/>
    <lineage>
        <taxon>Bacteria</taxon>
        <taxon>Pseudomonadati</taxon>
        <taxon>Pseudomonadota</taxon>
        <taxon>Betaproteobacteria</taxon>
        <taxon>Burkholderiales</taxon>
        <taxon>Oxalobacteraceae</taxon>
        <taxon>Noviherbaspirillum</taxon>
    </lineage>
</organism>
<proteinExistence type="predicted"/>
<comment type="caution">
    <text evidence="3">The sequence shown here is derived from an EMBL/GenBank/DDBJ whole genome shotgun (WGS) entry which is preliminary data.</text>
</comment>
<reference evidence="3" key="1">
    <citation type="submission" date="2021-01" db="EMBL/GenBank/DDBJ databases">
        <title>Genome sequence of strain Noviherbaspirillum sp. DKR-6.</title>
        <authorList>
            <person name="Chaudhary D.K."/>
        </authorList>
    </citation>
    <scope>NUCLEOTIDE SEQUENCE</scope>
    <source>
        <strain evidence="3">DKR-6</strain>
    </source>
</reference>
<keyword evidence="4" id="KW-1185">Reference proteome</keyword>